<keyword evidence="2" id="KW-1185">Reference proteome</keyword>
<organism evidence="1 2">
    <name type="scientific">Champsocephalus esox</name>
    <name type="common">pike icefish</name>
    <dbReference type="NCBI Taxonomy" id="159716"/>
    <lineage>
        <taxon>Eukaryota</taxon>
        <taxon>Metazoa</taxon>
        <taxon>Chordata</taxon>
        <taxon>Craniata</taxon>
        <taxon>Vertebrata</taxon>
        <taxon>Euteleostomi</taxon>
        <taxon>Actinopterygii</taxon>
        <taxon>Neopterygii</taxon>
        <taxon>Teleostei</taxon>
        <taxon>Neoteleostei</taxon>
        <taxon>Acanthomorphata</taxon>
        <taxon>Eupercaria</taxon>
        <taxon>Perciformes</taxon>
        <taxon>Notothenioidei</taxon>
        <taxon>Channichthyidae</taxon>
        <taxon>Champsocephalus</taxon>
    </lineage>
</organism>
<dbReference type="AlphaFoldDB" id="A0AAN8GT62"/>
<comment type="caution">
    <text evidence="1">The sequence shown here is derived from an EMBL/GenBank/DDBJ whole genome shotgun (WGS) entry which is preliminary data.</text>
</comment>
<sequence length="96" mass="11154">MDSVVPGLEAAHIVHLLRVNDHPSPRVQKRKDRPRLDRDRLEKRYSFFTYCSRLLAIQCMRIGWLFLPQPPTSSLASDKYCLRSSTFHARLPPPVP</sequence>
<name>A0AAN8GT62_9TELE</name>
<protein>
    <submittedName>
        <fullName evidence="1">Uncharacterized protein</fullName>
    </submittedName>
</protein>
<evidence type="ECO:0000313" key="2">
    <source>
        <dbReference type="Proteomes" id="UP001335648"/>
    </source>
</evidence>
<gene>
    <name evidence="1" type="ORF">CesoFtcFv8_015298</name>
</gene>
<evidence type="ECO:0000313" key="1">
    <source>
        <dbReference type="EMBL" id="KAK5889282.1"/>
    </source>
</evidence>
<dbReference type="Proteomes" id="UP001335648">
    <property type="component" value="Unassembled WGS sequence"/>
</dbReference>
<dbReference type="EMBL" id="JAULUE010002057">
    <property type="protein sequence ID" value="KAK5889282.1"/>
    <property type="molecule type" value="Genomic_DNA"/>
</dbReference>
<reference evidence="1 2" key="1">
    <citation type="journal article" date="2023" name="Mol. Biol. Evol.">
        <title>Genomics of Secondarily Temperate Adaptation in the Only Non-Antarctic Icefish.</title>
        <authorList>
            <person name="Rivera-Colon A.G."/>
            <person name="Rayamajhi N."/>
            <person name="Minhas B.F."/>
            <person name="Madrigal G."/>
            <person name="Bilyk K.T."/>
            <person name="Yoon V."/>
            <person name="Hune M."/>
            <person name="Gregory S."/>
            <person name="Cheng C.H.C."/>
            <person name="Catchen J.M."/>
        </authorList>
    </citation>
    <scope>NUCLEOTIDE SEQUENCE [LARGE SCALE GENOMIC DNA]</scope>
    <source>
        <strain evidence="1">JC2023a</strain>
    </source>
</reference>
<accession>A0AAN8GT62</accession>
<proteinExistence type="predicted"/>